<evidence type="ECO:0000256" key="1">
    <source>
        <dbReference type="SAM" id="MobiDB-lite"/>
    </source>
</evidence>
<keyword evidence="4" id="KW-1185">Reference proteome</keyword>
<dbReference type="Pfam" id="PF07728">
    <property type="entry name" value="AAA_5"/>
    <property type="match status" value="1"/>
</dbReference>
<dbReference type="InterPro" id="IPR011704">
    <property type="entry name" value="ATPase_dyneun-rel_AAA"/>
</dbReference>
<accession>A0A6G8Q3A6</accession>
<dbReference type="GO" id="GO:0016887">
    <property type="term" value="F:ATP hydrolysis activity"/>
    <property type="evidence" value="ECO:0007669"/>
    <property type="project" value="InterPro"/>
</dbReference>
<dbReference type="EMBL" id="CP045121">
    <property type="protein sequence ID" value="QIN80928.1"/>
    <property type="molecule type" value="Genomic_DNA"/>
</dbReference>
<dbReference type="InterPro" id="IPR027417">
    <property type="entry name" value="P-loop_NTPase"/>
</dbReference>
<feature type="region of interest" description="Disordered" evidence="1">
    <location>
        <begin position="277"/>
        <end position="303"/>
    </location>
</feature>
<name>A0A6G8Q3A6_9ACTN</name>
<dbReference type="PANTHER" id="PTHR42759">
    <property type="entry name" value="MOXR FAMILY PROTEIN"/>
    <property type="match status" value="1"/>
</dbReference>
<dbReference type="KEGG" id="rmar:GBA65_20390"/>
<dbReference type="GO" id="GO:0005524">
    <property type="term" value="F:ATP binding"/>
    <property type="evidence" value="ECO:0007669"/>
    <property type="project" value="InterPro"/>
</dbReference>
<sequence>MVFLTTRLEKPVLIEGPAGVGKTELAKALAITSGRRLVRLQCYEGLDASQALYEWDYGKQLLYTQLLKDDSKSVLSDVKDPGDALPKLKAYESLFFSEHFLAERPVFEAIRSEEPTVLLIDEIDRADEQLEALLLEVLAELQVSVPELGTFSAVTTPYVIITSNNTRDLSPALKRRCLHLSLTYPSAERELEILRLKVPGISEELSRQIVDMIRSLRDLDLRKAPSISEALDWAKALAVLNAESLDRELVEETLMLLLKYDRDVEKAVAALPRLMGEEGHDHDHDHDHSHDHSHGHSHGYDKAKAADHKANYFGAFRGGERG</sequence>
<dbReference type="SUPFAM" id="SSF52540">
    <property type="entry name" value="P-loop containing nucleoside triphosphate hydrolases"/>
    <property type="match status" value="1"/>
</dbReference>
<dbReference type="SMART" id="SM00382">
    <property type="entry name" value="AAA"/>
    <property type="match status" value="1"/>
</dbReference>
<dbReference type="Gene3D" id="3.40.50.300">
    <property type="entry name" value="P-loop containing nucleotide triphosphate hydrolases"/>
    <property type="match status" value="1"/>
</dbReference>
<dbReference type="AlphaFoldDB" id="A0A6G8Q3A6"/>
<evidence type="ECO:0000313" key="4">
    <source>
        <dbReference type="Proteomes" id="UP000502706"/>
    </source>
</evidence>
<dbReference type="Proteomes" id="UP000502706">
    <property type="component" value="Chromosome"/>
</dbReference>
<organism evidence="3 4">
    <name type="scientific">Rubrobacter marinus</name>
    <dbReference type="NCBI Taxonomy" id="2653852"/>
    <lineage>
        <taxon>Bacteria</taxon>
        <taxon>Bacillati</taxon>
        <taxon>Actinomycetota</taxon>
        <taxon>Rubrobacteria</taxon>
        <taxon>Rubrobacterales</taxon>
        <taxon>Rubrobacteraceae</taxon>
        <taxon>Rubrobacter</taxon>
    </lineage>
</organism>
<feature type="domain" description="AAA+ ATPase" evidence="2">
    <location>
        <begin position="8"/>
        <end position="186"/>
    </location>
</feature>
<dbReference type="InterPro" id="IPR003593">
    <property type="entry name" value="AAA+_ATPase"/>
</dbReference>
<proteinExistence type="predicted"/>
<dbReference type="PANTHER" id="PTHR42759:SF1">
    <property type="entry name" value="MAGNESIUM-CHELATASE SUBUNIT CHLD"/>
    <property type="match status" value="1"/>
</dbReference>
<evidence type="ECO:0000313" key="3">
    <source>
        <dbReference type="EMBL" id="QIN80928.1"/>
    </source>
</evidence>
<protein>
    <submittedName>
        <fullName evidence="3">AAA domain-containing protein</fullName>
    </submittedName>
</protein>
<evidence type="ECO:0000259" key="2">
    <source>
        <dbReference type="SMART" id="SM00382"/>
    </source>
</evidence>
<gene>
    <name evidence="3" type="ORF">GBA65_20390</name>
</gene>
<reference evidence="3 4" key="1">
    <citation type="submission" date="2019-10" db="EMBL/GenBank/DDBJ databases">
        <title>Rubrobacter sp nov SCSIO 52915 isolated from a deep-sea sediment in the South China Sea.</title>
        <authorList>
            <person name="Chen R.W."/>
        </authorList>
    </citation>
    <scope>NUCLEOTIDE SEQUENCE [LARGE SCALE GENOMIC DNA]</scope>
    <source>
        <strain evidence="3 4">SCSIO 52915</strain>
    </source>
</reference>
<dbReference type="InterPro" id="IPR050764">
    <property type="entry name" value="CbbQ/NirQ/NorQ/GpvN"/>
</dbReference>
<dbReference type="CDD" id="cd00009">
    <property type="entry name" value="AAA"/>
    <property type="match status" value="1"/>
</dbReference>